<dbReference type="STRING" id="45351.A7S5B4"/>
<protein>
    <recommendedName>
        <fullName evidence="7">Peptidase S1 domain-containing protein</fullName>
    </recommendedName>
</protein>
<dbReference type="InterPro" id="IPR009003">
    <property type="entry name" value="Peptidase_S1_PA"/>
</dbReference>
<evidence type="ECO:0000256" key="5">
    <source>
        <dbReference type="ARBA" id="ARBA00023157"/>
    </source>
</evidence>
<dbReference type="InterPro" id="IPR001254">
    <property type="entry name" value="Trypsin_dom"/>
</dbReference>
<evidence type="ECO:0000256" key="4">
    <source>
        <dbReference type="ARBA" id="ARBA00022825"/>
    </source>
</evidence>
<dbReference type="InParanoid" id="A7S5B4"/>
<sequence length="256" mass="28111">MSRIIGGTTAAPHDWPWQAQILIHVDKSWNHRCGGTLIDTEWVVTAAHCVFQNIEPSNYKIKLGAHDRESSEGALTIPVTAIHMHTRFMTDGSYGYDIAIMKLANPAPIGHTISPACLPGLYDQVTSGTMCYVTGWGMTEYGNAGARLLQQARIPVVSSEECERVNNKHRKVTMLCAGNGGNSSISGCHGDSGGPFVCMGGDGRWVLRGAVSWGDNECKGSTYSVFTRISSFVDWIKCKMTSEPLQRREYLIRDLR</sequence>
<dbReference type="PANTHER" id="PTHR24250">
    <property type="entry name" value="CHYMOTRYPSIN-RELATED"/>
    <property type="match status" value="1"/>
</dbReference>
<dbReference type="PROSITE" id="PS00135">
    <property type="entry name" value="TRYPSIN_SER"/>
    <property type="match status" value="1"/>
</dbReference>
<evidence type="ECO:0000256" key="1">
    <source>
        <dbReference type="ARBA" id="ARBA00022670"/>
    </source>
</evidence>
<evidence type="ECO:0000313" key="8">
    <source>
        <dbReference type="EMBL" id="EDO41061.1"/>
    </source>
</evidence>
<dbReference type="PROSITE" id="PS50240">
    <property type="entry name" value="TRYPSIN_DOM"/>
    <property type="match status" value="1"/>
</dbReference>
<dbReference type="PANTHER" id="PTHR24250:SF27">
    <property type="entry name" value="ELASTASE 2 LIKE"/>
    <property type="match status" value="1"/>
</dbReference>
<dbReference type="InterPro" id="IPR043504">
    <property type="entry name" value="Peptidase_S1_PA_chymotrypsin"/>
</dbReference>
<dbReference type="OMA" id="THRTEVK"/>
<dbReference type="PROSITE" id="PS00134">
    <property type="entry name" value="TRYPSIN_HIS"/>
    <property type="match status" value="1"/>
</dbReference>
<evidence type="ECO:0000256" key="6">
    <source>
        <dbReference type="RuleBase" id="RU363034"/>
    </source>
</evidence>
<dbReference type="PhylomeDB" id="A7S5B4"/>
<evidence type="ECO:0000256" key="3">
    <source>
        <dbReference type="ARBA" id="ARBA00022801"/>
    </source>
</evidence>
<keyword evidence="1 6" id="KW-0645">Protease</keyword>
<keyword evidence="5" id="KW-1015">Disulfide bond</keyword>
<keyword evidence="3 6" id="KW-0378">Hydrolase</keyword>
<accession>A7S5B4</accession>
<evidence type="ECO:0000256" key="2">
    <source>
        <dbReference type="ARBA" id="ARBA00022729"/>
    </source>
</evidence>
<evidence type="ECO:0000259" key="7">
    <source>
        <dbReference type="PROSITE" id="PS50240"/>
    </source>
</evidence>
<dbReference type="InterPro" id="IPR018114">
    <property type="entry name" value="TRYPSIN_HIS"/>
</dbReference>
<keyword evidence="2" id="KW-0732">Signal</keyword>
<dbReference type="Gene3D" id="2.40.10.10">
    <property type="entry name" value="Trypsin-like serine proteases"/>
    <property type="match status" value="1"/>
</dbReference>
<dbReference type="EMBL" id="DS469582">
    <property type="protein sequence ID" value="EDO41061.1"/>
    <property type="molecule type" value="Genomic_DNA"/>
</dbReference>
<feature type="domain" description="Peptidase S1" evidence="7">
    <location>
        <begin position="4"/>
        <end position="241"/>
    </location>
</feature>
<dbReference type="eggNOG" id="KOG3627">
    <property type="taxonomic scope" value="Eukaryota"/>
</dbReference>
<dbReference type="GO" id="GO:0006508">
    <property type="term" value="P:proteolysis"/>
    <property type="evidence" value="ECO:0000318"/>
    <property type="project" value="GO_Central"/>
</dbReference>
<dbReference type="GO" id="GO:0004252">
    <property type="term" value="F:serine-type endopeptidase activity"/>
    <property type="evidence" value="ECO:0000318"/>
    <property type="project" value="GO_Central"/>
</dbReference>
<dbReference type="InterPro" id="IPR001314">
    <property type="entry name" value="Peptidase_S1A"/>
</dbReference>
<dbReference type="FunFam" id="2.40.10.10:FF:000120">
    <property type="entry name" value="Putative serine protease"/>
    <property type="match status" value="1"/>
</dbReference>
<gene>
    <name evidence="8" type="ORF">NEMVEDRAFT_v1g105271</name>
</gene>
<evidence type="ECO:0000313" key="9">
    <source>
        <dbReference type="Proteomes" id="UP000001593"/>
    </source>
</evidence>
<dbReference type="InterPro" id="IPR033116">
    <property type="entry name" value="TRYPSIN_SER"/>
</dbReference>
<keyword evidence="4 6" id="KW-0720">Serine protease</keyword>
<dbReference type="SMART" id="SM00020">
    <property type="entry name" value="Tryp_SPc"/>
    <property type="match status" value="1"/>
</dbReference>
<dbReference type="Pfam" id="PF00089">
    <property type="entry name" value="Trypsin"/>
    <property type="match status" value="1"/>
</dbReference>
<organism evidence="8 9">
    <name type="scientific">Nematostella vectensis</name>
    <name type="common">Starlet sea anemone</name>
    <dbReference type="NCBI Taxonomy" id="45351"/>
    <lineage>
        <taxon>Eukaryota</taxon>
        <taxon>Metazoa</taxon>
        <taxon>Cnidaria</taxon>
        <taxon>Anthozoa</taxon>
        <taxon>Hexacorallia</taxon>
        <taxon>Actiniaria</taxon>
        <taxon>Edwardsiidae</taxon>
        <taxon>Nematostella</taxon>
    </lineage>
</organism>
<dbReference type="MEROPS" id="S01.439"/>
<dbReference type="HOGENOM" id="CLU_006842_7_0_1"/>
<dbReference type="CDD" id="cd00190">
    <property type="entry name" value="Tryp_SPc"/>
    <property type="match status" value="1"/>
</dbReference>
<reference evidence="8 9" key="1">
    <citation type="journal article" date="2007" name="Science">
        <title>Sea anemone genome reveals ancestral eumetazoan gene repertoire and genomic organization.</title>
        <authorList>
            <person name="Putnam N.H."/>
            <person name="Srivastava M."/>
            <person name="Hellsten U."/>
            <person name="Dirks B."/>
            <person name="Chapman J."/>
            <person name="Salamov A."/>
            <person name="Terry A."/>
            <person name="Shapiro H."/>
            <person name="Lindquist E."/>
            <person name="Kapitonov V.V."/>
            <person name="Jurka J."/>
            <person name="Genikhovich G."/>
            <person name="Grigoriev I.V."/>
            <person name="Lucas S.M."/>
            <person name="Steele R.E."/>
            <person name="Finnerty J.R."/>
            <person name="Technau U."/>
            <person name="Martindale M.Q."/>
            <person name="Rokhsar D.S."/>
        </authorList>
    </citation>
    <scope>NUCLEOTIDE SEQUENCE [LARGE SCALE GENOMIC DNA]</scope>
    <source>
        <strain evidence="9">CH2 X CH6</strain>
    </source>
</reference>
<dbReference type="PRINTS" id="PR00722">
    <property type="entry name" value="CHYMOTRYPSIN"/>
</dbReference>
<proteinExistence type="predicted"/>
<name>A7S5B4_NEMVE</name>
<keyword evidence="9" id="KW-1185">Reference proteome</keyword>
<dbReference type="SUPFAM" id="SSF50494">
    <property type="entry name" value="Trypsin-like serine proteases"/>
    <property type="match status" value="1"/>
</dbReference>
<dbReference type="AlphaFoldDB" id="A7S5B4"/>
<dbReference type="FunCoup" id="A7S5B4">
    <property type="interactions" value="21"/>
</dbReference>
<dbReference type="Proteomes" id="UP000001593">
    <property type="component" value="Unassembled WGS sequence"/>
</dbReference>